<organism evidence="3 4">
    <name type="scientific">Tetrabaena socialis</name>
    <dbReference type="NCBI Taxonomy" id="47790"/>
    <lineage>
        <taxon>Eukaryota</taxon>
        <taxon>Viridiplantae</taxon>
        <taxon>Chlorophyta</taxon>
        <taxon>core chlorophytes</taxon>
        <taxon>Chlorophyceae</taxon>
        <taxon>CS clade</taxon>
        <taxon>Chlamydomonadales</taxon>
        <taxon>Tetrabaenaceae</taxon>
        <taxon>Tetrabaena</taxon>
    </lineage>
</organism>
<feature type="compositionally biased region" description="Low complexity" evidence="2">
    <location>
        <begin position="274"/>
        <end position="315"/>
    </location>
</feature>
<gene>
    <name evidence="3" type="ORF">TSOC_012731</name>
</gene>
<dbReference type="PANTHER" id="PTHR31377">
    <property type="entry name" value="AGMATINE DEIMINASE-RELATED"/>
    <property type="match status" value="1"/>
</dbReference>
<feature type="region of interest" description="Disordered" evidence="2">
    <location>
        <begin position="260"/>
        <end position="315"/>
    </location>
</feature>
<dbReference type="GO" id="GO:0047632">
    <property type="term" value="F:agmatine deiminase activity"/>
    <property type="evidence" value="ECO:0007669"/>
    <property type="project" value="TreeGrafter"/>
</dbReference>
<feature type="compositionally biased region" description="Low complexity" evidence="2">
    <location>
        <begin position="382"/>
        <end position="392"/>
    </location>
</feature>
<feature type="region of interest" description="Disordered" evidence="2">
    <location>
        <begin position="331"/>
        <end position="452"/>
    </location>
</feature>
<feature type="compositionally biased region" description="Acidic residues" evidence="2">
    <location>
        <begin position="436"/>
        <end position="452"/>
    </location>
</feature>
<feature type="compositionally biased region" description="Gly residues" evidence="2">
    <location>
        <begin position="393"/>
        <end position="431"/>
    </location>
</feature>
<feature type="compositionally biased region" description="Low complexity" evidence="2">
    <location>
        <begin position="331"/>
        <end position="348"/>
    </location>
</feature>
<feature type="compositionally biased region" description="Pro residues" evidence="2">
    <location>
        <begin position="262"/>
        <end position="273"/>
    </location>
</feature>
<proteinExistence type="predicted"/>
<accession>A0A2J7ZM89</accession>
<evidence type="ECO:0000256" key="2">
    <source>
        <dbReference type="SAM" id="MobiDB-lite"/>
    </source>
</evidence>
<sequence>MLKSAKALGLAGNAAGKSVLGGLGMLPSAGLSAAAGEPTPKSLGYTMPGEFEPHVGCWMGWPYRSVQTAGTARNYFRGVSGVTVVEMPLEDGWLRDWGPTCVVKDDPKTGKREVAGVHWDYDCYGAPGKKKLGLPAMMPDWKKDHAAGRGVLDWAGLKAFECPMHLEGGSIHSDGQGTLVVTEECLLHPSRNPVLGKEGIEKMLKEYLGLEKIIWLWKGMMGDDQGFRAPSSTIWRVEATTAGMGSAVPAGHILTISDAREAPPPALRPPSSPPMLSGPSSSAGGLATGPRGSRPTSPPSAGGAGSSASDAASSGSGLAYVDEASASEAMSGSSDDVAAASSSSSSSSGGKGEGKGGKGAAKDGSGVVNISIPLGGPGMGSSGMSISISSSGSSGGSRGRFGGLGPSSGARGFGGGSSFRSGGASGGGGSMGRDDSDSDDSDDDDGFDEEDDEMISALNAMGISGTPSLTAIIDVVSVGACAWDMRQGPCLACALGRYAL</sequence>
<dbReference type="GO" id="GO:0009446">
    <property type="term" value="P:putrescine biosynthetic process"/>
    <property type="evidence" value="ECO:0007669"/>
    <property type="project" value="InterPro"/>
</dbReference>
<dbReference type="GO" id="GO:0004668">
    <property type="term" value="F:protein-arginine deiminase activity"/>
    <property type="evidence" value="ECO:0007669"/>
    <property type="project" value="InterPro"/>
</dbReference>
<evidence type="ECO:0000313" key="3">
    <source>
        <dbReference type="EMBL" id="PNH01389.1"/>
    </source>
</evidence>
<dbReference type="Proteomes" id="UP000236333">
    <property type="component" value="Unassembled WGS sequence"/>
</dbReference>
<dbReference type="Pfam" id="PF04371">
    <property type="entry name" value="PAD_porph"/>
    <property type="match status" value="1"/>
</dbReference>
<dbReference type="AlphaFoldDB" id="A0A2J7ZM89"/>
<keyword evidence="4" id="KW-1185">Reference proteome</keyword>
<feature type="compositionally biased region" description="Low complexity" evidence="2">
    <location>
        <begin position="362"/>
        <end position="374"/>
    </location>
</feature>
<dbReference type="PANTHER" id="PTHR31377:SF0">
    <property type="entry name" value="AGMATINE DEIMINASE-RELATED"/>
    <property type="match status" value="1"/>
</dbReference>
<dbReference type="SUPFAM" id="SSF55909">
    <property type="entry name" value="Pentein"/>
    <property type="match status" value="1"/>
</dbReference>
<dbReference type="OrthoDB" id="544103at2759"/>
<keyword evidence="1" id="KW-0378">Hydrolase</keyword>
<dbReference type="EMBL" id="PGGS01000914">
    <property type="protein sequence ID" value="PNH01389.1"/>
    <property type="molecule type" value="Genomic_DNA"/>
</dbReference>
<comment type="caution">
    <text evidence="3">The sequence shown here is derived from an EMBL/GenBank/DDBJ whole genome shotgun (WGS) entry which is preliminary data.</text>
</comment>
<name>A0A2J7ZM89_9CHLO</name>
<evidence type="ECO:0000313" key="4">
    <source>
        <dbReference type="Proteomes" id="UP000236333"/>
    </source>
</evidence>
<dbReference type="Gene3D" id="3.75.10.10">
    <property type="entry name" value="L-arginine/glycine Amidinotransferase, Chain A"/>
    <property type="match status" value="1"/>
</dbReference>
<reference evidence="3 4" key="1">
    <citation type="journal article" date="2017" name="Mol. Biol. Evol.">
        <title>The 4-celled Tetrabaena socialis nuclear genome reveals the essential components for genetic control of cell number at the origin of multicellularity in the volvocine lineage.</title>
        <authorList>
            <person name="Featherston J."/>
            <person name="Arakaki Y."/>
            <person name="Hanschen E.R."/>
            <person name="Ferris P.J."/>
            <person name="Michod R.E."/>
            <person name="Olson B.J.S.C."/>
            <person name="Nozaki H."/>
            <person name="Durand P.M."/>
        </authorList>
    </citation>
    <scope>NUCLEOTIDE SEQUENCE [LARGE SCALE GENOMIC DNA]</scope>
    <source>
        <strain evidence="3 4">NIES-571</strain>
    </source>
</reference>
<protein>
    <submittedName>
        <fullName evidence="3">Agmatine deiminase</fullName>
    </submittedName>
</protein>
<dbReference type="InterPro" id="IPR007466">
    <property type="entry name" value="Peptidyl-Arg-deiminase_porph"/>
</dbReference>
<evidence type="ECO:0000256" key="1">
    <source>
        <dbReference type="ARBA" id="ARBA00022801"/>
    </source>
</evidence>